<feature type="signal peptide" evidence="3">
    <location>
        <begin position="1"/>
        <end position="19"/>
    </location>
</feature>
<dbReference type="Proteomes" id="UP000179807">
    <property type="component" value="Unassembled WGS sequence"/>
</dbReference>
<dbReference type="RefSeq" id="XP_068370001.1">
    <property type="nucleotide sequence ID" value="XM_068513815.1"/>
</dbReference>
<keyword evidence="2" id="KW-1133">Transmembrane helix</keyword>
<protein>
    <recommendedName>
        <fullName evidence="6">Right handed beta helix domain-containing protein</fullName>
    </recommendedName>
</protein>
<feature type="compositionally biased region" description="Basic and acidic residues" evidence="1">
    <location>
        <begin position="484"/>
        <end position="495"/>
    </location>
</feature>
<feature type="compositionally biased region" description="Basic and acidic residues" evidence="1">
    <location>
        <begin position="548"/>
        <end position="587"/>
    </location>
</feature>
<comment type="caution">
    <text evidence="4">The sequence shown here is derived from an EMBL/GenBank/DDBJ whole genome shotgun (WGS) entry which is preliminary data.</text>
</comment>
<organism evidence="4 5">
    <name type="scientific">Tritrichomonas foetus</name>
    <dbReference type="NCBI Taxonomy" id="1144522"/>
    <lineage>
        <taxon>Eukaryota</taxon>
        <taxon>Metamonada</taxon>
        <taxon>Parabasalia</taxon>
        <taxon>Tritrichomonadida</taxon>
        <taxon>Tritrichomonadidae</taxon>
        <taxon>Tritrichomonas</taxon>
    </lineage>
</organism>
<evidence type="ECO:0000256" key="1">
    <source>
        <dbReference type="SAM" id="MobiDB-lite"/>
    </source>
</evidence>
<feature type="compositionally biased region" description="Low complexity" evidence="1">
    <location>
        <begin position="588"/>
        <end position="600"/>
    </location>
</feature>
<dbReference type="GeneID" id="94848519"/>
<reference evidence="4" key="1">
    <citation type="submission" date="2016-10" db="EMBL/GenBank/DDBJ databases">
        <authorList>
            <person name="Benchimol M."/>
            <person name="Almeida L.G."/>
            <person name="Vasconcelos A.T."/>
            <person name="Perreira-Neves A."/>
            <person name="Rosa I.A."/>
            <person name="Tasca T."/>
            <person name="Bogo M.R."/>
            <person name="de Souza W."/>
        </authorList>
    </citation>
    <scope>NUCLEOTIDE SEQUENCE [LARGE SCALE GENOMIC DNA]</scope>
    <source>
        <strain evidence="4">K</strain>
    </source>
</reference>
<keyword evidence="2" id="KW-0812">Transmembrane</keyword>
<feature type="compositionally biased region" description="Basic and acidic residues" evidence="1">
    <location>
        <begin position="626"/>
        <end position="636"/>
    </location>
</feature>
<sequence length="671" mass="75472">MNRFLLNLTLAILTTSHYSNSPLLSSSSHVRLKQIRIDRSFTNFIFNIPKFNLQKSSLRNFLQTPIKVSKDSLSLTGNYQTASNLNGLADEVIITDSIFYNCENGIYYDSEKASKIRVNYSSFIQIKGNSAIDFSGGATLQVDSTCFLNNSASFIAKLATSNNIPSIISTSSFFELHSDSTSPLHTEKCSIEIINNNFTGIKSHNLLYMNEMDQITILYFTAINSIGDNGINIINDATNSNFRYLNIIVNSITSNRDSSIFTIDSGFFTIYNSNFEFIQKTANLPGSNLATIADGMIYFIQCFSSEGFASNSFFTLECYPTIFWSPSIDEFPLKHCKDGIIGDIAFNTNNPELEKVAIGEKFGSGELIGGLAIGLSGIVILIIVFWLLIYFCCLKNPLKEFNKDDDETQRWLIRWNWIVKHSRGVKHHDCSDIEIYPIERSDEAINRRRNEFFDESAGHAVNLSEHNSVDERWNMFLINNDLDDKPSQESYKDDENPQNENQNSFSINEIHHSESSSSNHLAPSQNPTESEPEPPIDQNNSDKITEEEEKHEGENIHESESEPEKVEIIPPPLEKKKTTWEILKETGVDSSLGSVESSDSWNESDAELPTKRTTKPLNLKSLPQLQKKDKDKESSKFSDSWSTDFGSDAGASDTWSDEGDVDGEFSSSFSD</sequence>
<dbReference type="VEuPathDB" id="TrichDB:TRFO_41511"/>
<feature type="region of interest" description="Disordered" evidence="1">
    <location>
        <begin position="511"/>
        <end position="671"/>
    </location>
</feature>
<keyword evidence="5" id="KW-1185">Reference proteome</keyword>
<evidence type="ECO:0008006" key="6">
    <source>
        <dbReference type="Google" id="ProtNLM"/>
    </source>
</evidence>
<evidence type="ECO:0000256" key="2">
    <source>
        <dbReference type="SAM" id="Phobius"/>
    </source>
</evidence>
<feature type="region of interest" description="Disordered" evidence="1">
    <location>
        <begin position="484"/>
        <end position="503"/>
    </location>
</feature>
<evidence type="ECO:0000313" key="4">
    <source>
        <dbReference type="EMBL" id="OHT16865.1"/>
    </source>
</evidence>
<dbReference type="AlphaFoldDB" id="A0A1J4L027"/>
<feature type="transmembrane region" description="Helical" evidence="2">
    <location>
        <begin position="367"/>
        <end position="393"/>
    </location>
</feature>
<accession>A0A1J4L027</accession>
<proteinExistence type="predicted"/>
<keyword evidence="3" id="KW-0732">Signal</keyword>
<evidence type="ECO:0000313" key="5">
    <source>
        <dbReference type="Proteomes" id="UP000179807"/>
    </source>
</evidence>
<feature type="chain" id="PRO_5012181886" description="Right handed beta helix domain-containing protein" evidence="3">
    <location>
        <begin position="20"/>
        <end position="671"/>
    </location>
</feature>
<feature type="compositionally biased region" description="Polar residues" evidence="1">
    <location>
        <begin position="520"/>
        <end position="529"/>
    </location>
</feature>
<gene>
    <name evidence="4" type="ORF">TRFO_41511</name>
</gene>
<dbReference type="EMBL" id="MLAK01000064">
    <property type="protein sequence ID" value="OHT16865.1"/>
    <property type="molecule type" value="Genomic_DNA"/>
</dbReference>
<keyword evidence="2" id="KW-0472">Membrane</keyword>
<name>A0A1J4L027_9EUKA</name>
<evidence type="ECO:0000256" key="3">
    <source>
        <dbReference type="SAM" id="SignalP"/>
    </source>
</evidence>